<feature type="domain" description="MukB hinge" evidence="12">
    <location>
        <begin position="687"/>
        <end position="852"/>
    </location>
</feature>
<evidence type="ECO:0000313" key="14">
    <source>
        <dbReference type="Proteomes" id="UP001214976"/>
    </source>
</evidence>
<dbReference type="Proteomes" id="UP001214976">
    <property type="component" value="Unassembled WGS sequence"/>
</dbReference>
<comment type="subunit">
    <text evidence="10">Homodimerization via its hinge domain. Binds to DNA via its C-terminal region. Interacts, and probably forms a ternary complex, with MukE and MukF via its C-terminal region. The complex formation is stimulated by calcium or magnesium. Interacts with tubulin-related protein FtsZ.</text>
</comment>
<dbReference type="Pfam" id="PF04310">
    <property type="entry name" value="MukB"/>
    <property type="match status" value="1"/>
</dbReference>
<evidence type="ECO:0000313" key="13">
    <source>
        <dbReference type="EMBL" id="MDG2950367.1"/>
    </source>
</evidence>
<feature type="coiled-coil region" evidence="10">
    <location>
        <begin position="384"/>
        <end position="512"/>
    </location>
</feature>
<keyword evidence="8 10" id="KW-0238">DNA-binding</keyword>
<dbReference type="InterPro" id="IPR007406">
    <property type="entry name" value="MukB_N_dom"/>
</dbReference>
<protein>
    <recommendedName>
        <fullName evidence="10">Chromosome partition protein MukB</fullName>
    </recommendedName>
    <alternativeName>
        <fullName evidence="10">Structural maintenance of chromosome-related protein</fullName>
    </alternativeName>
</protein>
<evidence type="ECO:0000256" key="6">
    <source>
        <dbReference type="ARBA" id="ARBA00023054"/>
    </source>
</evidence>
<evidence type="ECO:0000256" key="2">
    <source>
        <dbReference type="ARBA" id="ARBA00022618"/>
    </source>
</evidence>
<feature type="coiled-coil region" evidence="10">
    <location>
        <begin position="1122"/>
        <end position="1149"/>
    </location>
</feature>
<feature type="binding site" evidence="10">
    <location>
        <begin position="76"/>
        <end position="83"/>
    </location>
    <ligand>
        <name>ATP</name>
        <dbReference type="ChEBI" id="CHEBI:30616"/>
    </ligand>
</feature>
<evidence type="ECO:0000256" key="5">
    <source>
        <dbReference type="ARBA" id="ARBA00022840"/>
    </source>
</evidence>
<dbReference type="InterPro" id="IPR050308">
    <property type="entry name" value="MukB/SMC"/>
</dbReference>
<dbReference type="InterPro" id="IPR027417">
    <property type="entry name" value="P-loop_NTPase"/>
</dbReference>
<evidence type="ECO:0000256" key="8">
    <source>
        <dbReference type="ARBA" id="ARBA00023125"/>
    </source>
</evidence>
<dbReference type="Pfam" id="PF16330">
    <property type="entry name" value="MukB_hinge"/>
    <property type="match status" value="1"/>
</dbReference>
<reference evidence="13" key="1">
    <citation type="submission" date="2023-03" db="EMBL/GenBank/DDBJ databases">
        <title>Classification of Bisgaard taxon 6 and taxon 10 as Exercitatus varius gen. nov., spec. nov.</title>
        <authorList>
            <person name="Christensen H."/>
        </authorList>
    </citation>
    <scope>NUCLEOTIDE SEQUENCE</scope>
    <source>
        <strain evidence="13">86116</strain>
    </source>
</reference>
<keyword evidence="5 10" id="KW-0067">ATP-binding</keyword>
<dbReference type="PIRSF" id="PIRSF005246">
    <property type="entry name" value="MukB"/>
    <property type="match status" value="1"/>
</dbReference>
<dbReference type="GO" id="GO:0003677">
    <property type="term" value="F:DNA binding"/>
    <property type="evidence" value="ECO:0007669"/>
    <property type="project" value="UniProtKB-UniRule"/>
</dbReference>
<evidence type="ECO:0000256" key="4">
    <source>
        <dbReference type="ARBA" id="ARBA00022829"/>
    </source>
</evidence>
<dbReference type="GO" id="GO:0005524">
    <property type="term" value="F:ATP binding"/>
    <property type="evidence" value="ECO:0007669"/>
    <property type="project" value="UniProtKB-UniRule"/>
</dbReference>
<feature type="coiled-coil region" evidence="10">
    <location>
        <begin position="594"/>
        <end position="628"/>
    </location>
</feature>
<comment type="function">
    <text evidence="10">Plays a central role in chromosome condensation, segregation and cell cycle progression. Functions as a homodimer, which is essential for chromosome partition. Involved in negative DNA supercoiling in vivo, and by this means organize and compact chromosomes. May achieve or facilitate chromosome segregation by condensation DNA from both sides of a centrally located replisome during cell division.</text>
</comment>
<dbReference type="InterPro" id="IPR012090">
    <property type="entry name" value="MukB"/>
</dbReference>
<evidence type="ECO:0000259" key="12">
    <source>
        <dbReference type="Pfam" id="PF16330"/>
    </source>
</evidence>
<feature type="domain" description="MukB N-terminal" evidence="11">
    <location>
        <begin position="44"/>
        <end position="268"/>
    </location>
</feature>
<dbReference type="EMBL" id="JARQTW010000012">
    <property type="protein sequence ID" value="MDG2950367.1"/>
    <property type="molecule type" value="Genomic_DNA"/>
</dbReference>
<dbReference type="GO" id="GO:0030261">
    <property type="term" value="P:chromosome condensation"/>
    <property type="evidence" value="ECO:0007669"/>
    <property type="project" value="UniProtKB-KW"/>
</dbReference>
<comment type="domain">
    <text evidence="10">The hinge domain, which separates the large intramolecular coiled coil regions, allows the homodimerization, forming a V-shaped homodimer.</text>
</comment>
<dbReference type="SUPFAM" id="SSF52540">
    <property type="entry name" value="P-loop containing nucleoside triphosphate hydrolases"/>
    <property type="match status" value="2"/>
</dbReference>
<dbReference type="Pfam" id="PF13558">
    <property type="entry name" value="SbcC_Walker_B"/>
    <property type="match status" value="1"/>
</dbReference>
<keyword evidence="7 10" id="KW-0226">DNA condensation</keyword>
<dbReference type="Gene3D" id="3.40.1140.10">
    <property type="match status" value="2"/>
</dbReference>
<dbReference type="GO" id="GO:0009295">
    <property type="term" value="C:nucleoid"/>
    <property type="evidence" value="ECO:0007669"/>
    <property type="project" value="UniProtKB-SubCell"/>
</dbReference>
<keyword evidence="9 10" id="KW-0131">Cell cycle</keyword>
<keyword evidence="2 10" id="KW-0132">Cell division</keyword>
<dbReference type="InterPro" id="IPR032520">
    <property type="entry name" value="MukB_hinge"/>
</dbReference>
<evidence type="ECO:0000256" key="3">
    <source>
        <dbReference type="ARBA" id="ARBA00022741"/>
    </source>
</evidence>
<evidence type="ECO:0000256" key="1">
    <source>
        <dbReference type="ARBA" id="ARBA00022490"/>
    </source>
</evidence>
<proteinExistence type="inferred from homology"/>
<dbReference type="Gene3D" id="1.20.58.850">
    <property type="match status" value="2"/>
</dbReference>
<evidence type="ECO:0000259" key="11">
    <source>
        <dbReference type="Pfam" id="PF04310"/>
    </source>
</evidence>
<dbReference type="InterPro" id="IPR042501">
    <property type="entry name" value="MukB_hinge_sf"/>
</dbReference>
<dbReference type="GO" id="GO:0005737">
    <property type="term" value="C:cytoplasm"/>
    <property type="evidence" value="ECO:0007669"/>
    <property type="project" value="UniProtKB-UniRule"/>
</dbReference>
<feature type="coiled-coil region" evidence="10">
    <location>
        <begin position="1026"/>
        <end position="1060"/>
    </location>
</feature>
<dbReference type="GO" id="GO:0007059">
    <property type="term" value="P:chromosome segregation"/>
    <property type="evidence" value="ECO:0007669"/>
    <property type="project" value="UniProtKB-UniRule"/>
</dbReference>
<sequence>MADFELEQDVLETEAVVEQSETADDEKTIENSPALSLFSVPAGVERGKFRSLTLINWNGFFARTFDLDELVTTLSGGNGAGKSTTMAGFVTALIPDLTLLHFRNTTEAGASGGSRDKGLHGKLRPGVCYAVLDTINSRHQRTLVGVRLQQVAGRDKKVDLKTFSIQGVELSLNPTALFTEAVSERQAKVLNLTEIKDKIDEIGGQFKQYHSVADYHGMMFDLGIIPRRLRSSSDRSKFYKLIEASLYGGISSAITKSLRDYLLPENLGVRKAFQDMESALRENRMTLEAIKMTQADRDLFKHLITETTNYVASDYMRNANERRGNIETALNFRKEWYNAKSEQNLSQHRLVDLSREAAELAESEKVLEVDHQSASDHLNLVLNALRHQEKIERYQDDVNELTEKLEEQKMVVETAGEQVESSQAQFELIETEVDQIRSQLADYQQALDAQQTRALQYQQAIQALEKAKTLCGLADLAVKNVDEYHEEFAAQAETLTERVLELEQKMSISEAAKSQFDKAYQLVCKIAGEMPRSAAWESAKALLREYPTQKVQAAQTPQLRAKLHELEQRYAQQQSAVRLLTEFNQRAGLNLTDADELEECYTEHEAIIEDLSGELSAQVEERSTLRQKREQLTALYNDHAAKAPAWLTAQAALERLQEQSGEHFDDSQDVMNFMQTQLVKEREFTIQRDQLEHKRQQLDEQISRLSQPDGSEDARLNLLAERFGGVLLSELYDDVPFEDAPYFSALYGPARHAIVVRDLNAVKAQLSELEDCPDDLYLIEGDPSAFDDSVLAAQELEHGVVVQVSDREVRYSKFPDIPLFGRAAREKHLAELEAQRDEVAEAYAQRAFDVQKCQRLHQQLSQFVGLHLALAFLPNPEETMREINAERNEIERELTALSTGEQQIRIKLDAAKEKMQLLNKLIPQLAVIADDGLQDRIDETHEQLDLAEQDEIFIRQHGATLSQLEPIAATLQSDPENYERLKEEFAQAVAMQKQAQQKAFALADVVQRKAHFSYEDNVQTESNGLNEQLRVRLEQMQAQRDAQREQLRQKQAQFAQYNQVFIQLQSSFNSKNDLLKELLAEVNELGVRADEGAEERARIRKDELYQQLSANRQRRSYIEKQLTLIESEAENLTRRIRKAERDYKQQRELVVAAKVSWCVVSRLSRNSDVEKRLNRRELAYLSADELRSMSDKALGALRQAVADNEYLRDALRLSEDGRKPENKVRFFIAVYQHLRERIRQDIIKTDDPIDAIEQMEIELNRLTDELTGREQKLAISSESVANIMRKTIQREQNRIRMLNQGLQNIAFGQVKSVRLVVDIRDTHAMLLDALSGDQEEYQDLFTDNRMTFSEAIAKLYQRLNPHIDMGQRTAQTIGEELLDYRNYLNLEVEVYRGADGWLRAESGALSTGEAIGTGMSILLMVVQSWEEESRRLRGKDILPCRLLFLDEAARLDGKSISTLFELCERLDMQLLIAAPENISPEKGTTYKLVRKISGNQEHVHVVGLRGFGGAA</sequence>
<comment type="similarity">
    <text evidence="10">Belongs to the SMC family. MukB subfamily.</text>
</comment>
<dbReference type="NCBIfam" id="NF003422">
    <property type="entry name" value="PRK04863.1"/>
    <property type="match status" value="1"/>
</dbReference>
<accession>A0AAW6QDB9</accession>
<evidence type="ECO:0000256" key="10">
    <source>
        <dbReference type="HAMAP-Rule" id="MF_01800"/>
    </source>
</evidence>
<keyword evidence="3 10" id="KW-0547">Nucleotide-binding</keyword>
<feature type="coiled-coil region" evidence="10">
    <location>
        <begin position="880"/>
        <end position="950"/>
    </location>
</feature>
<keyword evidence="1 10" id="KW-0963">Cytoplasm</keyword>
<dbReference type="HAMAP" id="MF_01800">
    <property type="entry name" value="MukB"/>
    <property type="match status" value="1"/>
</dbReference>
<keyword evidence="4 10" id="KW-0159">Chromosome partition</keyword>
<name>A0AAW6QDB9_9PAST</name>
<comment type="caution">
    <text evidence="13">The sequence shown here is derived from an EMBL/GenBank/DDBJ whole genome shotgun (WGS) entry which is preliminary data.</text>
</comment>
<evidence type="ECO:0000256" key="7">
    <source>
        <dbReference type="ARBA" id="ARBA00023067"/>
    </source>
</evidence>
<evidence type="ECO:0000256" key="9">
    <source>
        <dbReference type="ARBA" id="ARBA00023306"/>
    </source>
</evidence>
<comment type="subcellular location">
    <subcellularLocation>
        <location evidence="10">Cytoplasm</location>
        <location evidence="10">Nucleoid</location>
    </subcellularLocation>
    <text evidence="10">Restricted to the nucleoid region.</text>
</comment>
<dbReference type="GO" id="GO:0006260">
    <property type="term" value="P:DNA replication"/>
    <property type="evidence" value="ECO:0007669"/>
    <property type="project" value="UniProtKB-UniRule"/>
</dbReference>
<dbReference type="PANTHER" id="PTHR42963:SF1">
    <property type="entry name" value="DUF4476 DOMAIN-CONTAINING PROTEIN"/>
    <property type="match status" value="1"/>
</dbReference>
<keyword evidence="6 10" id="KW-0175">Coiled coil</keyword>
<dbReference type="PANTHER" id="PTHR42963">
    <property type="entry name" value="CHROMOSOME PARTITION PROTEIN MUKB"/>
    <property type="match status" value="1"/>
</dbReference>
<dbReference type="GO" id="GO:0051301">
    <property type="term" value="P:cell division"/>
    <property type="evidence" value="ECO:0007669"/>
    <property type="project" value="UniProtKB-KW"/>
</dbReference>
<dbReference type="Gene3D" id="3.30.70.3500">
    <property type="entry name" value="MukB, hinge domain"/>
    <property type="match status" value="1"/>
</dbReference>
<organism evidence="13 14">
    <name type="scientific">Exercitatus varius</name>
    <dbReference type="NCBI Taxonomy" id="67857"/>
    <lineage>
        <taxon>Bacteria</taxon>
        <taxon>Pseudomonadati</taxon>
        <taxon>Pseudomonadota</taxon>
        <taxon>Gammaproteobacteria</taxon>
        <taxon>Pasteurellales</taxon>
        <taxon>Pasteurellaceae</taxon>
        <taxon>Exercitatus</taxon>
    </lineage>
</organism>
<gene>
    <name evidence="10 13" type="primary">mukB</name>
    <name evidence="13" type="ORF">P7M15_07535</name>
</gene>
<feature type="region of interest" description="Flexible hinge" evidence="10">
    <location>
        <begin position="708"/>
        <end position="825"/>
    </location>
</feature>